<dbReference type="InterPro" id="IPR036291">
    <property type="entry name" value="NAD(P)-bd_dom_sf"/>
</dbReference>
<dbReference type="PRINTS" id="PR00080">
    <property type="entry name" value="SDRFAMILY"/>
</dbReference>
<dbReference type="Proteomes" id="UP000054342">
    <property type="component" value="Unassembled WGS sequence"/>
</dbReference>
<dbReference type="OrthoDB" id="1274115at2759"/>
<dbReference type="Gene3D" id="3.40.50.720">
    <property type="entry name" value="NAD(P)-binding Rossmann-like Domain"/>
    <property type="match status" value="1"/>
</dbReference>
<dbReference type="HOGENOM" id="CLU_010194_2_9_1"/>
<dbReference type="Pfam" id="PF00106">
    <property type="entry name" value="adh_short"/>
    <property type="match status" value="1"/>
</dbReference>
<evidence type="ECO:0000256" key="3">
    <source>
        <dbReference type="RuleBase" id="RU000363"/>
    </source>
</evidence>
<protein>
    <submittedName>
        <fullName evidence="4">Uncharacterized protein</fullName>
    </submittedName>
</protein>
<evidence type="ECO:0000313" key="4">
    <source>
        <dbReference type="EMBL" id="KIW54149.1"/>
    </source>
</evidence>
<dbReference type="EMBL" id="KN847320">
    <property type="protein sequence ID" value="KIW54149.1"/>
    <property type="molecule type" value="Genomic_DNA"/>
</dbReference>
<dbReference type="AlphaFoldDB" id="A0A0D2F2J0"/>
<keyword evidence="2" id="KW-0560">Oxidoreductase</keyword>
<dbReference type="STRING" id="348802.A0A0D2F2J0"/>
<gene>
    <name evidence="4" type="ORF">PV05_06531</name>
</gene>
<organism evidence="4 5">
    <name type="scientific">Exophiala xenobiotica</name>
    <dbReference type="NCBI Taxonomy" id="348802"/>
    <lineage>
        <taxon>Eukaryota</taxon>
        <taxon>Fungi</taxon>
        <taxon>Dikarya</taxon>
        <taxon>Ascomycota</taxon>
        <taxon>Pezizomycotina</taxon>
        <taxon>Eurotiomycetes</taxon>
        <taxon>Chaetothyriomycetidae</taxon>
        <taxon>Chaetothyriales</taxon>
        <taxon>Herpotrichiellaceae</taxon>
        <taxon>Exophiala</taxon>
    </lineage>
</organism>
<dbReference type="PANTHER" id="PTHR43976">
    <property type="entry name" value="SHORT CHAIN DEHYDROGENASE"/>
    <property type="match status" value="1"/>
</dbReference>
<dbReference type="GeneID" id="25328439"/>
<sequence length="292" mass="32286">MPSLVWIVTGCSSGFGEQFVHSIIARGDKVIATARKLDKIQHLKQAGAAILPLDITDSEQSIRDTIAAAISIYGRIDVLVNNAAYISIGTWEDLEYRDFFAQFDTNVFGTIKVTRALLPHFRQRCTGTLVFISSLSGWIGHPGCSAYAGSKFALEGMVEGLWRETAHLGIKTLMIEPGRFQTKLLSSGNIRTVASAIPEYAEFSKSLLKGLSGEDRNQPGDPVKLVEITLDLVRQEGVAAGREIPFRLPLGVDCYDDIKAKCEETLQMLKEWESTIRVVTLKNRKDISIKHM</sequence>
<evidence type="ECO:0000256" key="2">
    <source>
        <dbReference type="ARBA" id="ARBA00023002"/>
    </source>
</evidence>
<evidence type="ECO:0000313" key="5">
    <source>
        <dbReference type="Proteomes" id="UP000054342"/>
    </source>
</evidence>
<dbReference type="PRINTS" id="PR00081">
    <property type="entry name" value="GDHRDH"/>
</dbReference>
<name>A0A0D2F2J0_9EURO</name>
<dbReference type="InterPro" id="IPR051911">
    <property type="entry name" value="SDR_oxidoreductase"/>
</dbReference>
<dbReference type="SUPFAM" id="SSF51735">
    <property type="entry name" value="NAD(P)-binding Rossmann-fold domains"/>
    <property type="match status" value="1"/>
</dbReference>
<comment type="similarity">
    <text evidence="1 3">Belongs to the short-chain dehydrogenases/reductases (SDR) family.</text>
</comment>
<accession>A0A0D2F2J0</accession>
<proteinExistence type="inferred from homology"/>
<dbReference type="PANTHER" id="PTHR43976:SF16">
    <property type="entry name" value="SHORT-CHAIN DEHYDROGENASE_REDUCTASE FAMILY PROTEIN"/>
    <property type="match status" value="1"/>
</dbReference>
<dbReference type="RefSeq" id="XP_013314733.1">
    <property type="nucleotide sequence ID" value="XM_013459279.1"/>
</dbReference>
<dbReference type="InterPro" id="IPR002347">
    <property type="entry name" value="SDR_fam"/>
</dbReference>
<dbReference type="GO" id="GO:0016491">
    <property type="term" value="F:oxidoreductase activity"/>
    <property type="evidence" value="ECO:0007669"/>
    <property type="project" value="UniProtKB-KW"/>
</dbReference>
<keyword evidence="5" id="KW-1185">Reference proteome</keyword>
<dbReference type="CDD" id="cd05374">
    <property type="entry name" value="17beta-HSD-like_SDR_c"/>
    <property type="match status" value="1"/>
</dbReference>
<reference evidence="4 5" key="1">
    <citation type="submission" date="2015-01" db="EMBL/GenBank/DDBJ databases">
        <title>The Genome Sequence of Exophiala xenobiotica CBS118157.</title>
        <authorList>
            <consortium name="The Broad Institute Genomics Platform"/>
            <person name="Cuomo C."/>
            <person name="de Hoog S."/>
            <person name="Gorbushina A."/>
            <person name="Stielow B."/>
            <person name="Teixiera M."/>
            <person name="Abouelleil A."/>
            <person name="Chapman S.B."/>
            <person name="Priest M."/>
            <person name="Young S.K."/>
            <person name="Wortman J."/>
            <person name="Nusbaum C."/>
            <person name="Birren B."/>
        </authorList>
    </citation>
    <scope>NUCLEOTIDE SEQUENCE [LARGE SCALE GENOMIC DNA]</scope>
    <source>
        <strain evidence="4 5">CBS 118157</strain>
    </source>
</reference>
<evidence type="ECO:0000256" key="1">
    <source>
        <dbReference type="ARBA" id="ARBA00006484"/>
    </source>
</evidence>